<organism evidence="1 2">
    <name type="scientific">Stylonychia lemnae</name>
    <name type="common">Ciliate</name>
    <dbReference type="NCBI Taxonomy" id="5949"/>
    <lineage>
        <taxon>Eukaryota</taxon>
        <taxon>Sar</taxon>
        <taxon>Alveolata</taxon>
        <taxon>Ciliophora</taxon>
        <taxon>Intramacronucleata</taxon>
        <taxon>Spirotrichea</taxon>
        <taxon>Stichotrichia</taxon>
        <taxon>Sporadotrichida</taxon>
        <taxon>Oxytrichidae</taxon>
        <taxon>Stylonychinae</taxon>
        <taxon>Stylonychia</taxon>
    </lineage>
</organism>
<dbReference type="InParanoid" id="A0A078AYH5"/>
<proteinExistence type="predicted"/>
<sequence>MPSCGIKECKVEHWSHYCNVCDKGNSDHLPKDCPQGISIYHGTKVSNISSIIDNGLRPSTHGRIGSGIYFAGGDVVLDITKHRGDGNGLVVFKCRVNPNYCRTGVHPTWTGVTKAPFNEWCLTDSTKYALIGVLLVDGIVDGDINIPHGTIMVTGHCKFRGNITVGTLQVGGTEF</sequence>
<protein>
    <submittedName>
        <fullName evidence="1">Interferon-inducible protein gig2</fullName>
    </submittedName>
</protein>
<dbReference type="Proteomes" id="UP000039865">
    <property type="component" value="Unassembled WGS sequence"/>
</dbReference>
<name>A0A078AYH5_STYLE</name>
<reference evidence="1 2" key="1">
    <citation type="submission" date="2014-06" db="EMBL/GenBank/DDBJ databases">
        <authorList>
            <person name="Swart Estienne"/>
        </authorList>
    </citation>
    <scope>NUCLEOTIDE SEQUENCE [LARGE SCALE GENOMIC DNA]</scope>
    <source>
        <strain evidence="1 2">130c</strain>
    </source>
</reference>
<keyword evidence="2" id="KW-1185">Reference proteome</keyword>
<evidence type="ECO:0000313" key="1">
    <source>
        <dbReference type="EMBL" id="CDW87186.1"/>
    </source>
</evidence>
<evidence type="ECO:0000313" key="2">
    <source>
        <dbReference type="Proteomes" id="UP000039865"/>
    </source>
</evidence>
<dbReference type="EMBL" id="CCKQ01015374">
    <property type="protein sequence ID" value="CDW87186.1"/>
    <property type="molecule type" value="Genomic_DNA"/>
</dbReference>
<dbReference type="OrthoDB" id="425894at2759"/>
<dbReference type="AlphaFoldDB" id="A0A078AYH5"/>
<dbReference type="Gene3D" id="3.90.228.10">
    <property type="match status" value="1"/>
</dbReference>
<accession>A0A078AYH5</accession>
<gene>
    <name evidence="1" type="primary">Contig7899.g8433</name>
    <name evidence="1" type="ORF">STYLEM_16289</name>
</gene>
<dbReference type="SUPFAM" id="SSF56399">
    <property type="entry name" value="ADP-ribosylation"/>
    <property type="match status" value="1"/>
</dbReference>